<evidence type="ECO:0000256" key="11">
    <source>
        <dbReference type="PROSITE-ProRule" id="PRU00076"/>
    </source>
</evidence>
<evidence type="ECO:0000313" key="13">
    <source>
        <dbReference type="EMBL" id="CAF2936886.1"/>
    </source>
</evidence>
<evidence type="ECO:0000256" key="2">
    <source>
        <dbReference type="ARBA" id="ARBA00006127"/>
    </source>
</evidence>
<keyword evidence="10" id="KW-0325">Glycoprotein</keyword>
<dbReference type="InterPro" id="IPR009030">
    <property type="entry name" value="Growth_fac_rcpt_cys_sf"/>
</dbReference>
<dbReference type="InterPro" id="IPR026823">
    <property type="entry name" value="cEGF"/>
</dbReference>
<dbReference type="InterPro" id="IPR001881">
    <property type="entry name" value="EGF-like_Ca-bd_dom"/>
</dbReference>
<reference evidence="13" key="1">
    <citation type="submission" date="2021-02" db="EMBL/GenBank/DDBJ databases">
        <authorList>
            <person name="Bekaert M."/>
        </authorList>
    </citation>
    <scope>NUCLEOTIDE SEQUENCE</scope>
    <source>
        <strain evidence="13">IoA-00</strain>
    </source>
</reference>
<gene>
    <name evidence="13" type="ORF">LSAA_9875</name>
</gene>
<dbReference type="InterPro" id="IPR000742">
    <property type="entry name" value="EGF"/>
</dbReference>
<dbReference type="InterPro" id="IPR000152">
    <property type="entry name" value="EGF-type_Asp/Asn_hydroxyl_site"/>
</dbReference>
<dbReference type="AlphaFoldDB" id="A0A7R8H8T9"/>
<dbReference type="InterPro" id="IPR055088">
    <property type="entry name" value="Fibulin_C"/>
</dbReference>
<keyword evidence="7" id="KW-0677">Repeat</keyword>
<keyword evidence="14" id="KW-1185">Reference proteome</keyword>
<keyword evidence="8" id="KW-0106">Calcium</keyword>
<feature type="domain" description="EGF-like" evidence="12">
    <location>
        <begin position="353"/>
        <end position="392"/>
    </location>
</feature>
<dbReference type="EMBL" id="HG994584">
    <property type="protein sequence ID" value="CAF2936886.1"/>
    <property type="molecule type" value="Genomic_DNA"/>
</dbReference>
<dbReference type="PROSITE" id="PS01186">
    <property type="entry name" value="EGF_2"/>
    <property type="match status" value="2"/>
</dbReference>
<dbReference type="SMART" id="SM00181">
    <property type="entry name" value="EGF"/>
    <property type="match status" value="9"/>
</dbReference>
<keyword evidence="6" id="KW-0732">Signal</keyword>
<evidence type="ECO:0000256" key="10">
    <source>
        <dbReference type="ARBA" id="ARBA00023180"/>
    </source>
</evidence>
<dbReference type="Gene3D" id="2.10.25.10">
    <property type="entry name" value="Laminin"/>
    <property type="match status" value="9"/>
</dbReference>
<comment type="caution">
    <text evidence="11">Lacks conserved residue(s) required for the propagation of feature annotation.</text>
</comment>
<dbReference type="CDD" id="cd00054">
    <property type="entry name" value="EGF_CA"/>
    <property type="match status" value="4"/>
</dbReference>
<sequence length="697" mass="77796">MGVDNAKSKPNCNQVLDTTTSYKCCTACKLGMLLESVSKTTCTRMGTSLAEPWRRTFKRCCNNEDNVDEDISSIIPSINRNPCPRGYNFNQGLNLCDDIDECEEESDSCDASQTCINTIGDYMCQSMEEQNCPPGFKFFLLSCLDIDECMENKHSCSKRETCVNLEGSYKCEKEVTLPNKNKCKVGYKYNFMSNQCEDINECQTGHHSCLESQRCDNTMGSFTCIRYTTCGTGYTLNLHTGRCDDNDECAMGMDNCASLGRGYLCRNIQGSFRCEKRRCDIGEILNDEGTCAPIQCQIGFVPGSSGSCVDVDECEMDLCFRGQSCENTMGSFRCTNQCSMGLRLNPLNSQCEDIDECLIGMAACVGIYKSCLNTIGSYKCQCTDGFAIDQGECKDIDECIKPGICGMDSDCQNSPGSFRCVCKAGFKSVGGECIDTNECKEIPGICQQGCTNIWGSYRCHCQAGYKLSSDSRSCIDIDECRDFDNLCLGNCENIPGSYRCSCPDGYLLSSNSRSCQDIDECLERNNVCEKKHQHCSNTRGGFKCTDVSCPNGYTPEEDTTNKRCRRISVKCRSQDYSCLRKPVSISYNFISLISNINIRKNGGINLFEMQSAKHPTLTTKFTLTLKEVRASRESSGKVDRDYFRVKKRPFRAIVTLTKPIIGPQDIVLELMMDMYQHGRYQASAAAKIFLYVSPHEF</sequence>
<evidence type="ECO:0000259" key="12">
    <source>
        <dbReference type="PROSITE" id="PS50026"/>
    </source>
</evidence>
<evidence type="ECO:0000256" key="5">
    <source>
        <dbReference type="ARBA" id="ARBA00022536"/>
    </source>
</evidence>
<name>A0A7R8H8T9_LEPSM</name>
<dbReference type="Pfam" id="PF22914">
    <property type="entry name" value="Fibulin_C"/>
    <property type="match status" value="1"/>
</dbReference>
<dbReference type="PANTHER" id="PTHR24034">
    <property type="entry name" value="EGF-LIKE DOMAIN-CONTAINING PROTEIN"/>
    <property type="match status" value="1"/>
</dbReference>
<feature type="domain" description="EGF-like" evidence="12">
    <location>
        <begin position="476"/>
        <end position="516"/>
    </location>
</feature>
<dbReference type="PROSITE" id="PS00010">
    <property type="entry name" value="ASX_HYDROXYL"/>
    <property type="match status" value="3"/>
</dbReference>
<dbReference type="PROSITE" id="PS01187">
    <property type="entry name" value="EGF_CA"/>
    <property type="match status" value="5"/>
</dbReference>
<evidence type="ECO:0000256" key="9">
    <source>
        <dbReference type="ARBA" id="ARBA00023157"/>
    </source>
</evidence>
<dbReference type="PROSITE" id="PS50026">
    <property type="entry name" value="EGF_3"/>
    <property type="match status" value="3"/>
</dbReference>
<dbReference type="InterPro" id="IPR018097">
    <property type="entry name" value="EGF_Ca-bd_CS"/>
</dbReference>
<organism evidence="13 14">
    <name type="scientific">Lepeophtheirus salmonis</name>
    <name type="common">Salmon louse</name>
    <name type="synonym">Caligus salmonis</name>
    <dbReference type="NCBI Taxonomy" id="72036"/>
    <lineage>
        <taxon>Eukaryota</taxon>
        <taxon>Metazoa</taxon>
        <taxon>Ecdysozoa</taxon>
        <taxon>Arthropoda</taxon>
        <taxon>Crustacea</taxon>
        <taxon>Multicrustacea</taxon>
        <taxon>Hexanauplia</taxon>
        <taxon>Copepoda</taxon>
        <taxon>Siphonostomatoida</taxon>
        <taxon>Caligidae</taxon>
        <taxon>Lepeophtheirus</taxon>
    </lineage>
</organism>
<dbReference type="OrthoDB" id="10022113at2759"/>
<dbReference type="Pfam" id="PF07645">
    <property type="entry name" value="EGF_CA"/>
    <property type="match status" value="7"/>
</dbReference>
<evidence type="ECO:0000313" key="14">
    <source>
        <dbReference type="Proteomes" id="UP000675881"/>
    </source>
</evidence>
<feature type="domain" description="EGF-like" evidence="12">
    <location>
        <begin position="395"/>
        <end position="432"/>
    </location>
</feature>
<dbReference type="SUPFAM" id="SSF57184">
    <property type="entry name" value="Growth factor receptor domain"/>
    <property type="match status" value="2"/>
</dbReference>
<evidence type="ECO:0000256" key="8">
    <source>
        <dbReference type="ARBA" id="ARBA00022837"/>
    </source>
</evidence>
<evidence type="ECO:0000256" key="4">
    <source>
        <dbReference type="ARBA" id="ARBA00022530"/>
    </source>
</evidence>
<keyword evidence="4" id="KW-0272">Extracellular matrix</keyword>
<dbReference type="SUPFAM" id="SSF57196">
    <property type="entry name" value="EGF/Laminin"/>
    <property type="match status" value="3"/>
</dbReference>
<comment type="similarity">
    <text evidence="2">Belongs to the fibulin family.</text>
</comment>
<dbReference type="GO" id="GO:0005509">
    <property type="term" value="F:calcium ion binding"/>
    <property type="evidence" value="ECO:0007669"/>
    <property type="project" value="InterPro"/>
</dbReference>
<proteinExistence type="inferred from homology"/>
<dbReference type="FunFam" id="2.10.25.10:FF:000005">
    <property type="entry name" value="Fibrillin 2"/>
    <property type="match status" value="1"/>
</dbReference>
<evidence type="ECO:0000256" key="7">
    <source>
        <dbReference type="ARBA" id="ARBA00022737"/>
    </source>
</evidence>
<protein>
    <submittedName>
        <fullName evidence="13">FBLN1_2</fullName>
    </submittedName>
</protein>
<keyword evidence="5 11" id="KW-0245">EGF-like domain</keyword>
<dbReference type="Proteomes" id="UP000675881">
    <property type="component" value="Chromosome 5"/>
</dbReference>
<dbReference type="Pfam" id="PF12662">
    <property type="entry name" value="cEGF"/>
    <property type="match status" value="2"/>
</dbReference>
<dbReference type="InterPro" id="IPR050751">
    <property type="entry name" value="ECM_structural_protein"/>
</dbReference>
<keyword evidence="9" id="KW-1015">Disulfide bond</keyword>
<dbReference type="SMART" id="SM00179">
    <property type="entry name" value="EGF_CA"/>
    <property type="match status" value="10"/>
</dbReference>
<keyword evidence="3" id="KW-0964">Secreted</keyword>
<dbReference type="PANTHER" id="PTHR24034:SF209">
    <property type="entry name" value="EGF-LIKE DOMAIN-CONTAINING PROTEIN"/>
    <property type="match status" value="1"/>
</dbReference>
<dbReference type="FunFam" id="2.10.25.10:FF:000240">
    <property type="entry name" value="Vitamin K-dependent protein S"/>
    <property type="match status" value="1"/>
</dbReference>
<comment type="subcellular location">
    <subcellularLocation>
        <location evidence="1">Secreted</location>
        <location evidence="1">Extracellular space</location>
        <location evidence="1">Extracellular matrix</location>
    </subcellularLocation>
</comment>
<evidence type="ECO:0000256" key="6">
    <source>
        <dbReference type="ARBA" id="ARBA00022729"/>
    </source>
</evidence>
<accession>A0A7R8H8T9</accession>
<dbReference type="FunFam" id="2.10.25.10:FF:000038">
    <property type="entry name" value="Fibrillin 2"/>
    <property type="match status" value="2"/>
</dbReference>
<dbReference type="FunFam" id="2.10.25.10:FF:000014">
    <property type="entry name" value="Latent-transforming growth factor beta-binding protein 3"/>
    <property type="match status" value="1"/>
</dbReference>
<dbReference type="InterPro" id="IPR049883">
    <property type="entry name" value="NOTCH1_EGF-like"/>
</dbReference>
<evidence type="ECO:0000256" key="3">
    <source>
        <dbReference type="ARBA" id="ARBA00022525"/>
    </source>
</evidence>
<evidence type="ECO:0000256" key="1">
    <source>
        <dbReference type="ARBA" id="ARBA00004498"/>
    </source>
</evidence>